<gene>
    <name evidence="3" type="ORF">CVS29_07115</name>
</gene>
<dbReference type="Proteomes" id="UP000246303">
    <property type="component" value="Unassembled WGS sequence"/>
</dbReference>
<protein>
    <submittedName>
        <fullName evidence="3">FmdB family transcriptional regulator</fullName>
    </submittedName>
</protein>
<dbReference type="PANTHER" id="PTHR34404:SF2">
    <property type="entry name" value="CONSERVED SERINE RICH PROTEIN"/>
    <property type="match status" value="1"/>
</dbReference>
<keyword evidence="4" id="KW-1185">Reference proteome</keyword>
<accession>A0A2V3DVA9</accession>
<dbReference type="EMBL" id="QHLZ01000003">
    <property type="protein sequence ID" value="PXA66439.1"/>
    <property type="molecule type" value="Genomic_DNA"/>
</dbReference>
<reference evidence="3 4" key="1">
    <citation type="submission" date="2018-05" db="EMBL/GenBank/DDBJ databases">
        <title>Genetic diversity of glacier-inhabiting Cryobacterium bacteria in China and description of Cryobacterium mengkeensis sp. nov. and Arthrobacter glacialis sp. nov.</title>
        <authorList>
            <person name="Liu Q."/>
            <person name="Xin Y.-H."/>
        </authorList>
    </citation>
    <scope>NUCLEOTIDE SEQUENCE [LARGE SCALE GENOMIC DNA]</scope>
    <source>
        <strain evidence="3 4">GP3</strain>
    </source>
</reference>
<dbReference type="PANTHER" id="PTHR34404">
    <property type="entry name" value="REGULATORY PROTEIN, FMDB FAMILY"/>
    <property type="match status" value="1"/>
</dbReference>
<proteinExistence type="predicted"/>
<organism evidence="3 4">
    <name type="scientific">Arthrobacter psychrochitiniphilus</name>
    <dbReference type="NCBI Taxonomy" id="291045"/>
    <lineage>
        <taxon>Bacteria</taxon>
        <taxon>Bacillati</taxon>
        <taxon>Actinomycetota</taxon>
        <taxon>Actinomycetes</taxon>
        <taxon>Micrococcales</taxon>
        <taxon>Micrococcaceae</taxon>
        <taxon>Arthrobacter</taxon>
    </lineage>
</organism>
<comment type="caution">
    <text evidence="3">The sequence shown here is derived from an EMBL/GenBank/DDBJ whole genome shotgun (WGS) entry which is preliminary data.</text>
</comment>
<sequence>MPTYAYACKDCGHAFDIQQTFSEDSLSVCPECRGTLRKKFNSVGVVFKGSGFYRTDSRSTSSSVPAAASATTGSSAGSAGSESASSGSASAPSSPSKTPVAASSGSSTS</sequence>
<evidence type="ECO:0000259" key="2">
    <source>
        <dbReference type="SMART" id="SM00834"/>
    </source>
</evidence>
<dbReference type="InterPro" id="IPR013429">
    <property type="entry name" value="Regulatory_FmdB_Zinc_ribbon"/>
</dbReference>
<name>A0A2V3DVA9_9MICC</name>
<feature type="domain" description="Putative regulatory protein FmdB zinc ribbon" evidence="2">
    <location>
        <begin position="1"/>
        <end position="41"/>
    </location>
</feature>
<feature type="region of interest" description="Disordered" evidence="1">
    <location>
        <begin position="52"/>
        <end position="109"/>
    </location>
</feature>
<dbReference type="Pfam" id="PF09723">
    <property type="entry name" value="Zn_ribbon_8"/>
    <property type="match status" value="1"/>
</dbReference>
<dbReference type="SMART" id="SM00834">
    <property type="entry name" value="CxxC_CXXC_SSSS"/>
    <property type="match status" value="1"/>
</dbReference>
<dbReference type="AlphaFoldDB" id="A0A2V3DVA9"/>
<dbReference type="NCBIfam" id="TIGR02605">
    <property type="entry name" value="CxxC_CxxC_SSSS"/>
    <property type="match status" value="1"/>
</dbReference>
<feature type="compositionally biased region" description="Low complexity" evidence="1">
    <location>
        <begin position="59"/>
        <end position="109"/>
    </location>
</feature>
<evidence type="ECO:0000256" key="1">
    <source>
        <dbReference type="SAM" id="MobiDB-lite"/>
    </source>
</evidence>
<evidence type="ECO:0000313" key="4">
    <source>
        <dbReference type="Proteomes" id="UP000246303"/>
    </source>
</evidence>
<evidence type="ECO:0000313" key="3">
    <source>
        <dbReference type="EMBL" id="PXA66439.1"/>
    </source>
</evidence>
<dbReference type="OrthoDB" id="9813321at2"/>